<dbReference type="Gene3D" id="3.40.605.10">
    <property type="entry name" value="Aldehyde Dehydrogenase, Chain A, domain 1"/>
    <property type="match status" value="1"/>
</dbReference>
<evidence type="ECO:0000256" key="1">
    <source>
        <dbReference type="ARBA" id="ARBA00009986"/>
    </source>
</evidence>
<comment type="similarity">
    <text evidence="1 4">Belongs to the aldehyde dehydrogenase family.</text>
</comment>
<dbReference type="InterPro" id="IPR029510">
    <property type="entry name" value="Ald_DH_CS_GLU"/>
</dbReference>
<dbReference type="InterPro" id="IPR015590">
    <property type="entry name" value="Aldehyde_DH_dom"/>
</dbReference>
<dbReference type="Proteomes" id="UP000054761">
    <property type="component" value="Unassembled WGS sequence"/>
</dbReference>
<proteinExistence type="inferred from homology"/>
<protein>
    <submittedName>
        <fullName evidence="6">Glycine betaine aldehyde dehydrogenase</fullName>
    </submittedName>
</protein>
<dbReference type="PATRIC" id="fig|454.4.peg.1862"/>
<dbReference type="EMBL" id="LNYH01000100">
    <property type="protein sequence ID" value="KTD20468.1"/>
    <property type="molecule type" value="Genomic_DNA"/>
</dbReference>
<dbReference type="Gene3D" id="3.40.309.10">
    <property type="entry name" value="Aldehyde Dehydrogenase, Chain A, domain 2"/>
    <property type="match status" value="1"/>
</dbReference>
<feature type="domain" description="Aldehyde dehydrogenase" evidence="5">
    <location>
        <begin position="33"/>
        <end position="491"/>
    </location>
</feature>
<name>A0A0W0VK35_9GAMM</name>
<sequence length="498" mass="54199">MDYSISTESLLKEHNITIRQTELLINGIFQPSVSEKTFDTLSPITGEVITSVALAEKEDVDKAVKAAREALENGPWSKMDARQRGKILLKWADLIEKHQEELAKLEVLDNGKPLNEAVGYDIPAAASTIRYFAGWADKIEGKTIPVSGNFFTYTQKEPVGVCGLIIPWNFPLAMAAWKLGPCLAAGCTALLKPAEQTPLTALRAGELALEAGLPAGVLNILPGFGGDSTGEAIVKHPGIDKLAFTGEARTAQLIKQATAHSMKRLSFELGGKSPNIIFDDVDIDEVVEGAIGAIFLNQGQNCCAGSRTFVQKNIYNDFVTKFAEKAKERRIGNPFKSTIEHGSQIDKAQFDRIMHYIQLGKEQGANCIAGGHRHGEKGYFIEPTVFSHVKDSMAIAQEEIFGPVASLLSFETMDEVIQRANNTSFGLAGAVWTNNIDIAYTIAQKVKAGTVWINCYNIVDPAAPFGGFKQSGTGRELGEQALDLYTETKTVTMLKRMI</sequence>
<dbReference type="CDD" id="cd07091">
    <property type="entry name" value="ALDH_F1-2_Ald2-like"/>
    <property type="match status" value="1"/>
</dbReference>
<evidence type="ECO:0000256" key="4">
    <source>
        <dbReference type="RuleBase" id="RU003345"/>
    </source>
</evidence>
<dbReference type="PROSITE" id="PS00687">
    <property type="entry name" value="ALDEHYDE_DEHYDR_GLU"/>
    <property type="match status" value="1"/>
</dbReference>
<dbReference type="RefSeq" id="WP_058502052.1">
    <property type="nucleotide sequence ID" value="NZ_CAAAJA010000007.1"/>
</dbReference>
<dbReference type="FunFam" id="3.40.605.10:FF:000026">
    <property type="entry name" value="Aldehyde dehydrogenase, putative"/>
    <property type="match status" value="1"/>
</dbReference>
<evidence type="ECO:0000313" key="6">
    <source>
        <dbReference type="EMBL" id="KTD20468.1"/>
    </source>
</evidence>
<dbReference type="InterPro" id="IPR016161">
    <property type="entry name" value="Ald_DH/histidinol_DH"/>
</dbReference>
<keyword evidence="7" id="KW-1185">Reference proteome</keyword>
<dbReference type="InterPro" id="IPR016163">
    <property type="entry name" value="Ald_DH_C"/>
</dbReference>
<dbReference type="FunFam" id="3.40.605.10:FF:000050">
    <property type="entry name" value="Aldehyde dehydrogenase, mitochondrial"/>
    <property type="match status" value="1"/>
</dbReference>
<dbReference type="Pfam" id="PF00171">
    <property type="entry name" value="Aldedh"/>
    <property type="match status" value="1"/>
</dbReference>
<evidence type="ECO:0000256" key="3">
    <source>
        <dbReference type="PROSITE-ProRule" id="PRU10007"/>
    </source>
</evidence>
<dbReference type="AlphaFoldDB" id="A0A0W0VK35"/>
<dbReference type="SUPFAM" id="SSF53720">
    <property type="entry name" value="ALDH-like"/>
    <property type="match status" value="1"/>
</dbReference>
<comment type="caution">
    <text evidence="6">The sequence shown here is derived from an EMBL/GenBank/DDBJ whole genome shotgun (WGS) entry which is preliminary data.</text>
</comment>
<dbReference type="FunFam" id="3.40.309.10:FF:000001">
    <property type="entry name" value="Mitochondrial aldehyde dehydrogenase 2"/>
    <property type="match status" value="1"/>
</dbReference>
<dbReference type="InterPro" id="IPR016162">
    <property type="entry name" value="Ald_DH_N"/>
</dbReference>
<dbReference type="PROSITE" id="PS00070">
    <property type="entry name" value="ALDEHYDE_DEHYDR_CYS"/>
    <property type="match status" value="1"/>
</dbReference>
<dbReference type="STRING" id="454.Lisr_1713"/>
<evidence type="ECO:0000256" key="2">
    <source>
        <dbReference type="ARBA" id="ARBA00023002"/>
    </source>
</evidence>
<dbReference type="OrthoDB" id="9812625at2"/>
<dbReference type="InterPro" id="IPR016160">
    <property type="entry name" value="Ald_DH_CS_CYS"/>
</dbReference>
<dbReference type="GO" id="GO:0016620">
    <property type="term" value="F:oxidoreductase activity, acting on the aldehyde or oxo group of donors, NAD or NADP as acceptor"/>
    <property type="evidence" value="ECO:0007669"/>
    <property type="project" value="InterPro"/>
</dbReference>
<keyword evidence="2 4" id="KW-0560">Oxidoreductase</keyword>
<gene>
    <name evidence="6" type="primary">gbsA</name>
    <name evidence="6" type="ORF">Lisr_1713</name>
</gene>
<evidence type="ECO:0000313" key="7">
    <source>
        <dbReference type="Proteomes" id="UP000054761"/>
    </source>
</evidence>
<reference evidence="6 7" key="1">
    <citation type="submission" date="2015-11" db="EMBL/GenBank/DDBJ databases">
        <title>Genomic analysis of 38 Legionella species identifies large and diverse effector repertoires.</title>
        <authorList>
            <person name="Burstein D."/>
            <person name="Amaro F."/>
            <person name="Zusman T."/>
            <person name="Lifshitz Z."/>
            <person name="Cohen O."/>
            <person name="Gilbert J.A."/>
            <person name="Pupko T."/>
            <person name="Shuman H.A."/>
            <person name="Segal G."/>
        </authorList>
    </citation>
    <scope>NUCLEOTIDE SEQUENCE [LARGE SCALE GENOMIC DNA]</scope>
    <source>
        <strain evidence="6 7">Bercovier 4</strain>
    </source>
</reference>
<dbReference type="PANTHER" id="PTHR11699">
    <property type="entry name" value="ALDEHYDE DEHYDROGENASE-RELATED"/>
    <property type="match status" value="1"/>
</dbReference>
<accession>A0A0W0VK35</accession>
<evidence type="ECO:0000259" key="5">
    <source>
        <dbReference type="Pfam" id="PF00171"/>
    </source>
</evidence>
<feature type="active site" evidence="3">
    <location>
        <position position="268"/>
    </location>
</feature>
<organism evidence="6 7">
    <name type="scientific">Legionella israelensis</name>
    <dbReference type="NCBI Taxonomy" id="454"/>
    <lineage>
        <taxon>Bacteria</taxon>
        <taxon>Pseudomonadati</taxon>
        <taxon>Pseudomonadota</taxon>
        <taxon>Gammaproteobacteria</taxon>
        <taxon>Legionellales</taxon>
        <taxon>Legionellaceae</taxon>
        <taxon>Legionella</taxon>
    </lineage>
</organism>